<gene>
    <name evidence="1" type="ORF">CFP56_019192</name>
</gene>
<protein>
    <submittedName>
        <fullName evidence="1">Uncharacterized protein</fullName>
    </submittedName>
</protein>
<dbReference type="AlphaFoldDB" id="A0AAW0M3D5"/>
<reference evidence="1" key="2">
    <citation type="journal article" date="2018" name="Sci. Data">
        <title>The draft genome sequence of cork oak.</title>
        <authorList>
            <person name="Ramos A.M."/>
            <person name="Usie A."/>
            <person name="Barbosa P."/>
            <person name="Barros P.M."/>
            <person name="Capote T."/>
            <person name="Chaves I."/>
            <person name="Simoes F."/>
            <person name="Abreu I."/>
            <person name="Carrasquinho I."/>
            <person name="Faro C."/>
            <person name="Guimaraes J.B."/>
            <person name="Mendonca D."/>
            <person name="Nobrega F."/>
            <person name="Rodrigues L."/>
            <person name="Saibo N.J.M."/>
            <person name="Varela M.C."/>
            <person name="Egas C."/>
            <person name="Matos J."/>
            <person name="Miguel C.M."/>
            <person name="Oliveira M.M."/>
            <person name="Ricardo C.P."/>
            <person name="Goncalves S."/>
        </authorList>
    </citation>
    <scope>NUCLEOTIDE SEQUENCE [LARGE SCALE GENOMIC DNA]</scope>
    <source>
        <strain evidence="1">HL8</strain>
    </source>
</reference>
<organism evidence="1">
    <name type="scientific">Quercus suber</name>
    <name type="common">Cork oak</name>
    <dbReference type="NCBI Taxonomy" id="58331"/>
    <lineage>
        <taxon>Eukaryota</taxon>
        <taxon>Viridiplantae</taxon>
        <taxon>Streptophyta</taxon>
        <taxon>Embryophyta</taxon>
        <taxon>Tracheophyta</taxon>
        <taxon>Spermatophyta</taxon>
        <taxon>Magnoliopsida</taxon>
        <taxon>eudicotyledons</taxon>
        <taxon>Gunneridae</taxon>
        <taxon>Pentapetalae</taxon>
        <taxon>rosids</taxon>
        <taxon>fabids</taxon>
        <taxon>Fagales</taxon>
        <taxon>Fagaceae</taxon>
        <taxon>Quercus</taxon>
    </lineage>
</organism>
<sequence>MWDLQMVYFSIEKKDYVSFPFSQQPIPHPAAVATDKAFHALVGAVASPLGPIVTLKCRATASIATLKRCRRRRWRPLSIAVGADGDASALLAPIATLKGRATAPIATLKRRRWRRCDLKRRCWRR</sequence>
<reference evidence="1" key="3">
    <citation type="submission" date="2023-07" db="EMBL/GenBank/DDBJ databases">
        <title>An improved reference 1 genome and first organelle genomes of Quercus suber.</title>
        <authorList>
            <consortium name="Genosuber Consortium"/>
            <person name="Usie A."/>
            <person name="Serra O."/>
            <person name="Barros P."/>
        </authorList>
    </citation>
    <scope>NUCLEOTIDE SEQUENCE</scope>
    <source>
        <strain evidence="1">HL8</strain>
        <tissue evidence="1">Leaves</tissue>
    </source>
</reference>
<comment type="caution">
    <text evidence="1">The sequence shown here is derived from an EMBL/GenBank/DDBJ whole genome shotgun (WGS) entry which is preliminary data.</text>
</comment>
<reference evidence="1" key="1">
    <citation type="submission" date="2017-12" db="EMBL/GenBank/DDBJ databases">
        <authorList>
            <person name="Barbosa P."/>
            <person name="Usie A."/>
            <person name="Ramos A.M."/>
        </authorList>
    </citation>
    <scope>NUCLEOTIDE SEQUENCE</scope>
    <source>
        <strain evidence="1">HL8</strain>
        <tissue evidence="1">Leaves</tissue>
    </source>
</reference>
<proteinExistence type="predicted"/>
<accession>A0AAW0M3D5</accession>
<dbReference type="EMBL" id="PKMF04000029">
    <property type="protein sequence ID" value="KAK7857239.1"/>
    <property type="molecule type" value="Genomic_DNA"/>
</dbReference>
<name>A0AAW0M3D5_QUESU</name>
<evidence type="ECO:0000313" key="1">
    <source>
        <dbReference type="EMBL" id="KAK7857239.1"/>
    </source>
</evidence>